<accession>A0A0Q1BLX1</accession>
<dbReference type="InterPro" id="IPR006664">
    <property type="entry name" value="OMP_bac"/>
</dbReference>
<evidence type="ECO:0000256" key="3">
    <source>
        <dbReference type="ARBA" id="ARBA00023136"/>
    </source>
</evidence>
<dbReference type="PRINTS" id="PR01021">
    <property type="entry name" value="OMPADOMAIN"/>
</dbReference>
<feature type="signal peptide" evidence="7">
    <location>
        <begin position="1"/>
        <end position="19"/>
    </location>
</feature>
<evidence type="ECO:0000256" key="5">
    <source>
        <dbReference type="PROSITE-ProRule" id="PRU00473"/>
    </source>
</evidence>
<dbReference type="Pfam" id="PF18990">
    <property type="entry name" value="DUF5723"/>
    <property type="match status" value="1"/>
</dbReference>
<dbReference type="AlphaFoldDB" id="A0A0Q1BLX1"/>
<proteinExistence type="predicted"/>
<reference evidence="9 10" key="1">
    <citation type="submission" date="2015-04" db="EMBL/GenBank/DDBJ databases">
        <title>Complete genome of flavobacterium.</title>
        <authorList>
            <person name="Kwon Y.M."/>
            <person name="Kim S.-J."/>
        </authorList>
    </citation>
    <scope>NUCLEOTIDE SEQUENCE [LARGE SCALE GENOMIC DNA]</scope>
    <source>
        <strain evidence="9 10">DK169</strain>
    </source>
</reference>
<keyword evidence="10" id="KW-1185">Reference proteome</keyword>
<gene>
    <name evidence="9" type="ORF">AAY42_10460</name>
</gene>
<dbReference type="InterPro" id="IPR028974">
    <property type="entry name" value="TSP_type-3_rpt"/>
</dbReference>
<evidence type="ECO:0000256" key="6">
    <source>
        <dbReference type="SAM" id="MobiDB-lite"/>
    </source>
</evidence>
<dbReference type="PROSITE" id="PS51123">
    <property type="entry name" value="OMPA_2"/>
    <property type="match status" value="1"/>
</dbReference>
<sequence>MKRLMLFVIFISITNISNAQSYVGFLTDNYSGIHGVISNPSNIVDSRLKIDINLIGASAFFGNDYIGFNLNNAFSDFNKTFDEAATFPSANNSLAWNIDVLGPAVMFNLDENNSLAFFTRGRAFFNANDIDGNILEKEGGFDENEDFLINEGVISGSFNLWAEIGVTYARVLLNREQHFLKGGISVKYLQSAGHAYIFSDGLSVNYDADSRLAETSGELIFANSSTSDEGGNFDINNGNGFAVDIGFTYEWRPDHANYAKLDANGNSIINKGKNKYKLKFGVSVTDIGQIKNSNGRESTYDLNTTQDIDNFDGTDLEEALEQNFDLISTTPSLNSIMPAALHTNMDWNINSKFYLNTNLDMPLTARNKINANRSMSQVSLTPRYESTLFSLYSPISVVQYVGLQWGAGLRFGPIYMGSGSIMSAIVGKNTKSIDLYAGLKIPFYQNKLKDKDGDSIQDKLDNCPEKPGPAENQGCPWKDSDGDGILDKDDDCPQKAGPQENNGCSWKDSDGDGIIDKDDHCPNTAGAKEHNGCPDSDSDGIVDKEDRCPNTPGPIENKGCPDRDGDTLVDIDDSCPTLAGPISNRGCPEVTVEVQKQLNAYAKTILFDTGKSTIKVESLSVMVDIIQILRKYPNANFTVEGHTDSVGSSISNQRLSEARANAVRDFLINEGIKPNRLSAQGLGEDKPIASNATRAGRKQNRRVEINLIK</sequence>
<evidence type="ECO:0000256" key="1">
    <source>
        <dbReference type="ARBA" id="ARBA00004442"/>
    </source>
</evidence>
<feature type="domain" description="OmpA-like" evidence="8">
    <location>
        <begin position="594"/>
        <end position="709"/>
    </location>
</feature>
<dbReference type="SUPFAM" id="SSF103088">
    <property type="entry name" value="OmpA-like"/>
    <property type="match status" value="1"/>
</dbReference>
<evidence type="ECO:0000256" key="7">
    <source>
        <dbReference type="SAM" id="SignalP"/>
    </source>
</evidence>
<dbReference type="InterPro" id="IPR043781">
    <property type="entry name" value="DUF5723"/>
</dbReference>
<dbReference type="InterPro" id="IPR036737">
    <property type="entry name" value="OmpA-like_sf"/>
</dbReference>
<dbReference type="GO" id="GO:0005509">
    <property type="term" value="F:calcium ion binding"/>
    <property type="evidence" value="ECO:0007669"/>
    <property type="project" value="InterPro"/>
</dbReference>
<dbReference type="GO" id="GO:0009279">
    <property type="term" value="C:cell outer membrane"/>
    <property type="evidence" value="ECO:0007669"/>
    <property type="project" value="UniProtKB-SubCell"/>
</dbReference>
<comment type="subcellular location">
    <subcellularLocation>
        <location evidence="1">Cell outer membrane</location>
    </subcellularLocation>
</comment>
<keyword evidence="9" id="KW-0282">Flagellum</keyword>
<dbReference type="Proteomes" id="UP000050827">
    <property type="component" value="Unassembled WGS sequence"/>
</dbReference>
<dbReference type="PANTHER" id="PTHR30329">
    <property type="entry name" value="STATOR ELEMENT OF FLAGELLAR MOTOR COMPLEX"/>
    <property type="match status" value="1"/>
</dbReference>
<dbReference type="SUPFAM" id="SSF103647">
    <property type="entry name" value="TSP type-3 repeat"/>
    <property type="match status" value="2"/>
</dbReference>
<keyword evidence="4" id="KW-0998">Cell outer membrane</keyword>
<keyword evidence="9" id="KW-0966">Cell projection</keyword>
<dbReference type="Gene3D" id="4.10.1080.10">
    <property type="entry name" value="TSP type-3 repeat"/>
    <property type="match status" value="1"/>
</dbReference>
<dbReference type="InterPro" id="IPR006665">
    <property type="entry name" value="OmpA-like"/>
</dbReference>
<dbReference type="Pfam" id="PF00691">
    <property type="entry name" value="OmpA"/>
    <property type="match status" value="1"/>
</dbReference>
<feature type="region of interest" description="Disordered" evidence="6">
    <location>
        <begin position="455"/>
        <end position="563"/>
    </location>
</feature>
<feature type="compositionally biased region" description="Basic and acidic residues" evidence="6">
    <location>
        <begin position="455"/>
        <end position="464"/>
    </location>
</feature>
<feature type="compositionally biased region" description="Basic and acidic residues" evidence="6">
    <location>
        <begin position="478"/>
        <end position="493"/>
    </location>
</feature>
<dbReference type="CDD" id="cd07185">
    <property type="entry name" value="OmpA_C-like"/>
    <property type="match status" value="1"/>
</dbReference>
<evidence type="ECO:0000259" key="8">
    <source>
        <dbReference type="PROSITE" id="PS51123"/>
    </source>
</evidence>
<evidence type="ECO:0000313" key="9">
    <source>
        <dbReference type="EMBL" id="KQC31720.1"/>
    </source>
</evidence>
<dbReference type="PATRIC" id="fig|1547436.3.peg.2156"/>
<dbReference type="InterPro" id="IPR050330">
    <property type="entry name" value="Bact_OuterMem_StrucFunc"/>
</dbReference>
<dbReference type="PANTHER" id="PTHR30329:SF21">
    <property type="entry name" value="LIPOPROTEIN YIAD-RELATED"/>
    <property type="match status" value="1"/>
</dbReference>
<dbReference type="STRING" id="346185.AAY42_10460"/>
<evidence type="ECO:0000313" key="10">
    <source>
        <dbReference type="Proteomes" id="UP000050827"/>
    </source>
</evidence>
<evidence type="ECO:0000256" key="2">
    <source>
        <dbReference type="ARBA" id="ARBA00022729"/>
    </source>
</evidence>
<feature type="chain" id="PRO_5006188813" evidence="7">
    <location>
        <begin position="20"/>
        <end position="709"/>
    </location>
</feature>
<feature type="compositionally biased region" description="Basic and acidic residues" evidence="6">
    <location>
        <begin position="507"/>
        <end position="532"/>
    </location>
</feature>
<organism evidence="9 10">
    <name type="scientific">Flagellimonas eckloniae</name>
    <dbReference type="NCBI Taxonomy" id="346185"/>
    <lineage>
        <taxon>Bacteria</taxon>
        <taxon>Pseudomonadati</taxon>
        <taxon>Bacteroidota</taxon>
        <taxon>Flavobacteriia</taxon>
        <taxon>Flavobacteriales</taxon>
        <taxon>Flavobacteriaceae</taxon>
        <taxon>Flagellimonas</taxon>
    </lineage>
</organism>
<dbReference type="Gene3D" id="3.30.1330.60">
    <property type="entry name" value="OmpA-like domain"/>
    <property type="match status" value="1"/>
</dbReference>
<dbReference type="EMBL" id="LCTZ01000002">
    <property type="protein sequence ID" value="KQC31720.1"/>
    <property type="molecule type" value="Genomic_DNA"/>
</dbReference>
<evidence type="ECO:0000256" key="4">
    <source>
        <dbReference type="ARBA" id="ARBA00023237"/>
    </source>
</evidence>
<protein>
    <submittedName>
        <fullName evidence="9">Flagellar motor protein MotB</fullName>
    </submittedName>
</protein>
<keyword evidence="2 7" id="KW-0732">Signal</keyword>
<keyword evidence="3 5" id="KW-0472">Membrane</keyword>
<dbReference type="InterPro" id="IPR003367">
    <property type="entry name" value="Thrombospondin_3-like_rpt"/>
</dbReference>
<keyword evidence="9" id="KW-0969">Cilium</keyword>
<dbReference type="GO" id="GO:0007155">
    <property type="term" value="P:cell adhesion"/>
    <property type="evidence" value="ECO:0007669"/>
    <property type="project" value="InterPro"/>
</dbReference>
<dbReference type="Pfam" id="PF02412">
    <property type="entry name" value="TSP_3"/>
    <property type="match status" value="4"/>
</dbReference>
<name>A0A0Q1BLX1_9FLAO</name>
<comment type="caution">
    <text evidence="9">The sequence shown here is derived from an EMBL/GenBank/DDBJ whole genome shotgun (WGS) entry which is preliminary data.</text>
</comment>